<name>A0A3B4T2P4_SERDU</name>
<dbReference type="AlphaFoldDB" id="A0A3B4T2P4"/>
<evidence type="ECO:0000256" key="1">
    <source>
        <dbReference type="ARBA" id="ARBA00010343"/>
    </source>
</evidence>
<evidence type="ECO:0000313" key="3">
    <source>
        <dbReference type="Ensembl" id="ENSSDUP00000000428.1"/>
    </source>
</evidence>
<evidence type="ECO:0000256" key="2">
    <source>
        <dbReference type="SAM" id="MobiDB-lite"/>
    </source>
</evidence>
<dbReference type="InterPro" id="IPR009072">
    <property type="entry name" value="Histone-fold"/>
</dbReference>
<keyword evidence="4" id="KW-1185">Reference proteome</keyword>
<dbReference type="GO" id="GO:0000786">
    <property type="term" value="C:nucleosome"/>
    <property type="evidence" value="ECO:0007669"/>
    <property type="project" value="InterPro"/>
</dbReference>
<protein>
    <recommendedName>
        <fullName evidence="5">Histone H2A/H2B/H3 domain-containing protein</fullName>
    </recommendedName>
</protein>
<dbReference type="PANTHER" id="PTHR11426">
    <property type="entry name" value="HISTONE H3"/>
    <property type="match status" value="1"/>
</dbReference>
<dbReference type="GO" id="GO:0030527">
    <property type="term" value="F:structural constituent of chromatin"/>
    <property type="evidence" value="ECO:0007669"/>
    <property type="project" value="InterPro"/>
</dbReference>
<reference evidence="3" key="1">
    <citation type="submission" date="2025-08" db="UniProtKB">
        <authorList>
            <consortium name="Ensembl"/>
        </authorList>
    </citation>
    <scope>IDENTIFICATION</scope>
</reference>
<dbReference type="STRING" id="41447.ENSSDUP00000000428"/>
<sequence>SRRPRNPQRQKSPSQAPRRQRKPPAAAKKSAPATAVVKKPHRYRPCAKRDPDKLPFQRWPINRFKLRCMALQEASEAYSVGSFEDNHLCAIHCQGGSPSMPRHLSLAAASRGERA</sequence>
<dbReference type="SUPFAM" id="SSF47113">
    <property type="entry name" value="Histone-fold"/>
    <property type="match status" value="1"/>
</dbReference>
<organism evidence="3 4">
    <name type="scientific">Seriola dumerili</name>
    <name type="common">Greater amberjack</name>
    <name type="synonym">Caranx dumerili</name>
    <dbReference type="NCBI Taxonomy" id="41447"/>
    <lineage>
        <taxon>Eukaryota</taxon>
        <taxon>Metazoa</taxon>
        <taxon>Chordata</taxon>
        <taxon>Craniata</taxon>
        <taxon>Vertebrata</taxon>
        <taxon>Euteleostomi</taxon>
        <taxon>Actinopterygii</taxon>
        <taxon>Neopterygii</taxon>
        <taxon>Teleostei</taxon>
        <taxon>Neoteleostei</taxon>
        <taxon>Acanthomorphata</taxon>
        <taxon>Carangaria</taxon>
        <taxon>Carangiformes</taxon>
        <taxon>Carangidae</taxon>
        <taxon>Seriola</taxon>
    </lineage>
</organism>
<comment type="similarity">
    <text evidence="1">Belongs to the histone H3 family.</text>
</comment>
<feature type="region of interest" description="Disordered" evidence="2">
    <location>
        <begin position="1"/>
        <end position="54"/>
    </location>
</feature>
<dbReference type="InterPro" id="IPR000164">
    <property type="entry name" value="Histone_H3/CENP-A"/>
</dbReference>
<accession>A0A3B4T2P4</accession>
<dbReference type="GO" id="GO:0046982">
    <property type="term" value="F:protein heterodimerization activity"/>
    <property type="evidence" value="ECO:0007669"/>
    <property type="project" value="InterPro"/>
</dbReference>
<dbReference type="Ensembl" id="ENSSDUT00000000467.1">
    <property type="protein sequence ID" value="ENSSDUP00000000428.1"/>
    <property type="gene ID" value="ENSSDUG00000000313.1"/>
</dbReference>
<evidence type="ECO:0008006" key="5">
    <source>
        <dbReference type="Google" id="ProtNLM"/>
    </source>
</evidence>
<reference evidence="3" key="2">
    <citation type="submission" date="2025-09" db="UniProtKB">
        <authorList>
            <consortium name="Ensembl"/>
        </authorList>
    </citation>
    <scope>IDENTIFICATION</scope>
</reference>
<proteinExistence type="inferred from homology"/>
<feature type="compositionally biased region" description="Low complexity" evidence="2">
    <location>
        <begin position="12"/>
        <end position="37"/>
    </location>
</feature>
<dbReference type="GO" id="GO:0003677">
    <property type="term" value="F:DNA binding"/>
    <property type="evidence" value="ECO:0007669"/>
    <property type="project" value="InterPro"/>
</dbReference>
<evidence type="ECO:0000313" key="4">
    <source>
        <dbReference type="Proteomes" id="UP000261420"/>
    </source>
</evidence>
<dbReference type="Gene3D" id="1.10.20.10">
    <property type="entry name" value="Histone, subunit A"/>
    <property type="match status" value="1"/>
</dbReference>
<dbReference type="Proteomes" id="UP000261420">
    <property type="component" value="Unplaced"/>
</dbReference>